<proteinExistence type="predicted"/>
<dbReference type="EMBL" id="JAPWTJ010000332">
    <property type="protein sequence ID" value="KAJ8979523.1"/>
    <property type="molecule type" value="Genomic_DNA"/>
</dbReference>
<dbReference type="SMART" id="SM00462">
    <property type="entry name" value="PTB"/>
    <property type="match status" value="1"/>
</dbReference>
<sequence>MPSKELQKDKGKRVFKCLINKLRCKKYASAAISKPDPTYRVSYLGNVVTGWAKGEGCVEKPLATLWRNYTQSSRPDVRMQLTVCAGGLKATTKDHGLTEYWAHRLTTCAAPSQFPRLFCWVYRHEGRRLRHELRCHAVLCPSSSVAKQIERELKHSLALALLEFKRDKISRQNARLSLVNSLYENPTIPRRKILLSAGSHNYKPPLERSKSAPKLTSIEEIVEEEDDIFQSSHKMYKDILKHYDSTNNLLDRRKTCIANKLKETNPVVPLDKNICDEKEMLNRQIKVHFSDDVANLALDERSDMILEELIQNSLRNDLLESCERAWYNALGGKPDLIPFESDEGSLSSGCESASTVMSDTEQPVFPTINEIIDEIHEQEVNTSLVERKTDLDFKVGESMLIRVRSQEKNSHNEILKYCGLNSIYSNKAIMEQDEVSLIPVGESQTDFSSLKVYKRRGISQPSCVINIHDGNGSEEDENSSACSDESGYEEDELASSVGSIVLLAVMLVESGKLLCQVHYTV</sequence>
<name>A0ABQ9JPJ8_9CUCU</name>
<evidence type="ECO:0000256" key="1">
    <source>
        <dbReference type="SAM" id="MobiDB-lite"/>
    </source>
</evidence>
<dbReference type="InterPro" id="IPR006020">
    <property type="entry name" value="PTB/PI_dom"/>
</dbReference>
<keyword evidence="4" id="KW-1185">Reference proteome</keyword>
<dbReference type="InterPro" id="IPR051133">
    <property type="entry name" value="Adapter_Engulfment-Domain"/>
</dbReference>
<dbReference type="InterPro" id="IPR011993">
    <property type="entry name" value="PH-like_dom_sf"/>
</dbReference>
<dbReference type="InterPro" id="IPR033930">
    <property type="entry name" value="FAM43A/B_PTB"/>
</dbReference>
<evidence type="ECO:0000313" key="4">
    <source>
        <dbReference type="Proteomes" id="UP001162164"/>
    </source>
</evidence>
<dbReference type="SUPFAM" id="SSF50729">
    <property type="entry name" value="PH domain-like"/>
    <property type="match status" value="1"/>
</dbReference>
<gene>
    <name evidence="3" type="ORF">NQ317_004127</name>
</gene>
<organism evidence="3 4">
    <name type="scientific">Molorchus minor</name>
    <dbReference type="NCBI Taxonomy" id="1323400"/>
    <lineage>
        <taxon>Eukaryota</taxon>
        <taxon>Metazoa</taxon>
        <taxon>Ecdysozoa</taxon>
        <taxon>Arthropoda</taxon>
        <taxon>Hexapoda</taxon>
        <taxon>Insecta</taxon>
        <taxon>Pterygota</taxon>
        <taxon>Neoptera</taxon>
        <taxon>Endopterygota</taxon>
        <taxon>Coleoptera</taxon>
        <taxon>Polyphaga</taxon>
        <taxon>Cucujiformia</taxon>
        <taxon>Chrysomeloidea</taxon>
        <taxon>Cerambycidae</taxon>
        <taxon>Lamiinae</taxon>
        <taxon>Monochamini</taxon>
        <taxon>Molorchus</taxon>
    </lineage>
</organism>
<feature type="domain" description="PID" evidence="2">
    <location>
        <begin position="34"/>
        <end position="170"/>
    </location>
</feature>
<comment type="caution">
    <text evidence="3">The sequence shown here is derived from an EMBL/GenBank/DDBJ whole genome shotgun (WGS) entry which is preliminary data.</text>
</comment>
<dbReference type="Gene3D" id="2.30.29.30">
    <property type="entry name" value="Pleckstrin-homology domain (PH domain)/Phosphotyrosine-binding domain (PTB)"/>
    <property type="match status" value="1"/>
</dbReference>
<evidence type="ECO:0000313" key="3">
    <source>
        <dbReference type="EMBL" id="KAJ8979523.1"/>
    </source>
</evidence>
<dbReference type="Pfam" id="PF14719">
    <property type="entry name" value="PID_2"/>
    <property type="match status" value="1"/>
</dbReference>
<dbReference type="PANTHER" id="PTHR11232:SF2">
    <property type="entry name" value="FI05246P"/>
    <property type="match status" value="1"/>
</dbReference>
<feature type="region of interest" description="Disordered" evidence="1">
    <location>
        <begin position="468"/>
        <end position="487"/>
    </location>
</feature>
<dbReference type="CDD" id="cd01214">
    <property type="entry name" value="PTB_FAM43A"/>
    <property type="match status" value="1"/>
</dbReference>
<evidence type="ECO:0000259" key="2">
    <source>
        <dbReference type="SMART" id="SM00462"/>
    </source>
</evidence>
<accession>A0ABQ9JPJ8</accession>
<reference evidence="3" key="1">
    <citation type="journal article" date="2023" name="Insect Mol. Biol.">
        <title>Genome sequencing provides insights into the evolution of gene families encoding plant cell wall-degrading enzymes in longhorned beetles.</title>
        <authorList>
            <person name="Shin N.R."/>
            <person name="Okamura Y."/>
            <person name="Kirsch R."/>
            <person name="Pauchet Y."/>
        </authorList>
    </citation>
    <scope>NUCLEOTIDE SEQUENCE</scope>
    <source>
        <strain evidence="3">MMC_N1</strain>
    </source>
</reference>
<protein>
    <recommendedName>
        <fullName evidence="2">PID domain-containing protein</fullName>
    </recommendedName>
</protein>
<dbReference type="PANTHER" id="PTHR11232">
    <property type="entry name" value="PHOSPHOTYROSINE INTERACTION DOMAIN-CONTAINING FAMILY MEMBER"/>
    <property type="match status" value="1"/>
</dbReference>
<dbReference type="Proteomes" id="UP001162164">
    <property type="component" value="Unassembled WGS sequence"/>
</dbReference>